<dbReference type="AlphaFoldDB" id="A0A6J1QNA4"/>
<dbReference type="PANTHER" id="PTHR47331:SF5">
    <property type="entry name" value="RIBONUCLEASE H"/>
    <property type="match status" value="1"/>
</dbReference>
<sequence>MTPSPAGSRASHTSESSAQIRLAKTNLPEFFGNYEGGFPFFDTFHSMIHANESLDDIQRFQYLRASLTGDAKNIISSLEISAVNYGVAWSLLKERYDNKRVITQIHIKAIMDLPSMSRENACELRQIVGGASRHVRALQALKRPTSHWDDLLVHILSSKLDAVTMREWQNSLTATELPSFKQLLDFIIYHSQMLESTGKSSAPSSKNNARVSSGAKRQAVCVASVGLKCSHCGEERLIYHCQKFLALAIPQRIAEIRKAKICMNCLRSTSHIASKCSSGNCKVCKMKHNSLLHLTEDAPQHQPKEEKPQQTTTSASSPATVVTHSTSRSDECVLLATAIVYAYDREGSRKPCRVLLDCGSQANFISKKFLDTLNLQTRSSNISISGINNTTTRSSLITQVRLQSRINTFATTLDCIVTDRVTDKLPAFALKRSAFELPRNIVLADPQFNAPADVDILIGAELFWQVLCVGQVKTSTNHPTLQKTRFGWILAGRLVTNAQLDEQLSRFWAIETIEGPDNLTADEVRCEQHFQDNTTRTAQGRYIVKLPFKEQVIEKIGDTMEIALKRLRGLEKRLARDPNLRAQYNQFLDEYLALGHMKQVEDTTQDDKGSFYLPHHAVFKTTAGATKIRVVFDASCKGTS</sequence>
<evidence type="ECO:0000313" key="2">
    <source>
        <dbReference type="Proteomes" id="UP000504618"/>
    </source>
</evidence>
<dbReference type="Proteomes" id="UP000504618">
    <property type="component" value="Unplaced"/>
</dbReference>
<protein>
    <submittedName>
        <fullName evidence="3">Uncharacterized protein LOC112462417</fullName>
    </submittedName>
</protein>
<dbReference type="Gene3D" id="2.40.70.10">
    <property type="entry name" value="Acid Proteases"/>
    <property type="match status" value="1"/>
</dbReference>
<dbReference type="InterPro" id="IPR021109">
    <property type="entry name" value="Peptidase_aspartic_dom_sf"/>
</dbReference>
<feature type="non-terminal residue" evidence="3">
    <location>
        <position position="640"/>
    </location>
</feature>
<accession>A0A6J1QNA4</accession>
<dbReference type="GeneID" id="112462417"/>
<evidence type="ECO:0000256" key="1">
    <source>
        <dbReference type="SAM" id="MobiDB-lite"/>
    </source>
</evidence>
<proteinExistence type="predicted"/>
<name>A0A6J1QNA4_9HYME</name>
<dbReference type="Pfam" id="PF03564">
    <property type="entry name" value="DUF1759"/>
    <property type="match status" value="1"/>
</dbReference>
<gene>
    <name evidence="3" type="primary">LOC112462417</name>
</gene>
<reference evidence="3" key="1">
    <citation type="submission" date="2025-08" db="UniProtKB">
        <authorList>
            <consortium name="RefSeq"/>
        </authorList>
    </citation>
    <scope>IDENTIFICATION</scope>
    <source>
        <tissue evidence="3">Whole body</tissue>
    </source>
</reference>
<feature type="compositionally biased region" description="Low complexity" evidence="1">
    <location>
        <begin position="309"/>
        <end position="320"/>
    </location>
</feature>
<organism evidence="2 3">
    <name type="scientific">Temnothorax curvispinosus</name>
    <dbReference type="NCBI Taxonomy" id="300111"/>
    <lineage>
        <taxon>Eukaryota</taxon>
        <taxon>Metazoa</taxon>
        <taxon>Ecdysozoa</taxon>
        <taxon>Arthropoda</taxon>
        <taxon>Hexapoda</taxon>
        <taxon>Insecta</taxon>
        <taxon>Pterygota</taxon>
        <taxon>Neoptera</taxon>
        <taxon>Endopterygota</taxon>
        <taxon>Hymenoptera</taxon>
        <taxon>Apocrita</taxon>
        <taxon>Aculeata</taxon>
        <taxon>Formicoidea</taxon>
        <taxon>Formicidae</taxon>
        <taxon>Myrmicinae</taxon>
        <taxon>Temnothorax</taxon>
    </lineage>
</organism>
<dbReference type="InterPro" id="IPR005312">
    <property type="entry name" value="DUF1759"/>
</dbReference>
<dbReference type="OrthoDB" id="5920040at2759"/>
<dbReference type="RefSeq" id="XP_024883929.1">
    <property type="nucleotide sequence ID" value="XM_025028161.1"/>
</dbReference>
<feature type="region of interest" description="Disordered" evidence="1">
    <location>
        <begin position="298"/>
        <end position="320"/>
    </location>
</feature>
<feature type="compositionally biased region" description="Basic and acidic residues" evidence="1">
    <location>
        <begin position="298"/>
        <end position="308"/>
    </location>
</feature>
<keyword evidence="2" id="KW-1185">Reference proteome</keyword>
<evidence type="ECO:0000313" key="3">
    <source>
        <dbReference type="RefSeq" id="XP_024883929.1"/>
    </source>
</evidence>
<dbReference type="CDD" id="cd00303">
    <property type="entry name" value="retropepsin_like"/>
    <property type="match status" value="1"/>
</dbReference>
<dbReference type="PANTHER" id="PTHR47331">
    <property type="entry name" value="PHD-TYPE DOMAIN-CONTAINING PROTEIN"/>
    <property type="match status" value="1"/>
</dbReference>